<keyword evidence="10 13" id="KW-0472">Membrane</keyword>
<evidence type="ECO:0000256" key="9">
    <source>
        <dbReference type="ARBA" id="ARBA00022989"/>
    </source>
</evidence>
<evidence type="ECO:0000256" key="12">
    <source>
        <dbReference type="PROSITE-ProRule" id="PRU10141"/>
    </source>
</evidence>
<dbReference type="AlphaFoldDB" id="A0A978VW74"/>
<dbReference type="EMBL" id="JAEACU010000002">
    <property type="protein sequence ID" value="KAH7543069.1"/>
    <property type="molecule type" value="Genomic_DNA"/>
</dbReference>
<keyword evidence="9 13" id="KW-1133">Transmembrane helix</keyword>
<evidence type="ECO:0000256" key="13">
    <source>
        <dbReference type="SAM" id="Phobius"/>
    </source>
</evidence>
<dbReference type="SMART" id="SM00369">
    <property type="entry name" value="LRR_TYP"/>
    <property type="match status" value="6"/>
</dbReference>
<organism evidence="14 15">
    <name type="scientific">Ziziphus jujuba var. spinosa</name>
    <dbReference type="NCBI Taxonomy" id="714518"/>
    <lineage>
        <taxon>Eukaryota</taxon>
        <taxon>Viridiplantae</taxon>
        <taxon>Streptophyta</taxon>
        <taxon>Embryophyta</taxon>
        <taxon>Tracheophyta</taxon>
        <taxon>Spermatophyta</taxon>
        <taxon>Magnoliopsida</taxon>
        <taxon>eudicotyledons</taxon>
        <taxon>Gunneridae</taxon>
        <taxon>Pentapetalae</taxon>
        <taxon>rosids</taxon>
        <taxon>fabids</taxon>
        <taxon>Rosales</taxon>
        <taxon>Rhamnaceae</taxon>
        <taxon>Paliureae</taxon>
        <taxon>Ziziphus</taxon>
    </lineage>
</organism>
<evidence type="ECO:0000256" key="5">
    <source>
        <dbReference type="ARBA" id="ARBA00022729"/>
    </source>
</evidence>
<evidence type="ECO:0000256" key="3">
    <source>
        <dbReference type="ARBA" id="ARBA00022614"/>
    </source>
</evidence>
<evidence type="ECO:0000256" key="8">
    <source>
        <dbReference type="ARBA" id="ARBA00022840"/>
    </source>
</evidence>
<dbReference type="Pfam" id="PF00560">
    <property type="entry name" value="LRR_1"/>
    <property type="match status" value="3"/>
</dbReference>
<dbReference type="InterPro" id="IPR001611">
    <property type="entry name" value="Leu-rich_rpt"/>
</dbReference>
<dbReference type="InterPro" id="IPR032675">
    <property type="entry name" value="LRR_dom_sf"/>
</dbReference>
<evidence type="ECO:0000256" key="10">
    <source>
        <dbReference type="ARBA" id="ARBA00023136"/>
    </source>
</evidence>
<keyword evidence="3" id="KW-0433">Leucine-rich repeat</keyword>
<keyword evidence="8 12" id="KW-0067">ATP-binding</keyword>
<dbReference type="Gene3D" id="3.80.10.10">
    <property type="entry name" value="Ribonuclease Inhibitor"/>
    <property type="match status" value="2"/>
</dbReference>
<dbReference type="Gene3D" id="3.30.200.20">
    <property type="entry name" value="Phosphorylase Kinase, domain 1"/>
    <property type="match status" value="1"/>
</dbReference>
<dbReference type="Proteomes" id="UP000813462">
    <property type="component" value="Unassembled WGS sequence"/>
</dbReference>
<dbReference type="PROSITE" id="PS00107">
    <property type="entry name" value="PROTEIN_KINASE_ATP"/>
    <property type="match status" value="1"/>
</dbReference>
<feature type="binding site" evidence="12">
    <location>
        <position position="534"/>
    </location>
    <ligand>
        <name>ATP</name>
        <dbReference type="ChEBI" id="CHEBI:30616"/>
    </ligand>
</feature>
<evidence type="ECO:0000313" key="15">
    <source>
        <dbReference type="Proteomes" id="UP000813462"/>
    </source>
</evidence>
<dbReference type="InterPro" id="IPR003591">
    <property type="entry name" value="Leu-rich_rpt_typical-subtyp"/>
</dbReference>
<sequence length="920" mass="101072">MHLQGTMSPFLSNLSLLTNLSLQSNRFHGEIPSSFGKLPELVYLNISSNNLRGEIPASLQGCQSLKSIDLVYNNLSGVIPEEIGWMKNLTLLALSENNLIGSIPSNLSNLTELTQLELAVNYFTGSIPPQLGALRKLEIFYLHMNFLTGPIPAAISNCTALREISLIENLLSGEIPLELGSKLQNLEKFYAWNNRLSGKIPVTLSNLSQLILLDLSVNNLEGDVPPELGMLKNLEKLYLHSNYLGNSSGNSSLSFLTALTNCSFQKKLHLGSCLFSGNLPASLGALSKDLFFFDLRNNLITGNIPESIGNLSSLVNLNLSYNFLAGPVPASLGRLGQLQRLSLYRNRISGPIPDEMGQMENLGLLDLGANLISGSIPPSLGDEQVIKNLNLSYNRLSGEVPTTGTLTNYNRSSFLGNVGLCGGSVIMGFPPCEVEKQTHNIRKGVLYAVVAIGASCVLFLLAAVFVFCFFRKKDEKPDETMVTSFSGHGPRAYTQRELEIATVGFNEACLLGTGSFGSVYKADIDDGKTTIAVKVLHGDISQSYKLLKRECQILSGIKHRNLGIEVSAKGDIYSFGVMLLEMVTRKRPTSNMFTDGLDLRKWVRCALPDHILDVVDITLKQKANLEGKNETVGSLHRLEQCCIQMLDLAMMCTEDNPQKRPTASSVVQMLMNIWKQLGGRTGKDADASLLYFVGFRGARRAEHLLSCRAQTCFPRQKQVKQFHPYVNRTGEGSEMMIRLVIQAYSPITVDQRSLKDPFENPECEAFDVFVNEILCVGKGHGEDYQVQIAIGQCPRSCIYYVTASQRIILEELLDMYERTGEDADAPLSSTWSAFAVLGIQPSCSAAELEAAFHAKVKQFHLDVNRTGEGSDTMIRRGRITYSVTESVDVNFLFGTLSVDVGHGAYLKLRGSPRGCSDFSI</sequence>
<keyword evidence="6" id="KW-0677">Repeat</keyword>
<dbReference type="InterPro" id="IPR036869">
    <property type="entry name" value="J_dom_sf"/>
</dbReference>
<keyword evidence="5" id="KW-0732">Signal</keyword>
<dbReference type="Gene3D" id="1.10.510.10">
    <property type="entry name" value="Transferase(Phosphotransferase) domain 1"/>
    <property type="match status" value="1"/>
</dbReference>
<dbReference type="FunFam" id="3.80.10.10:FF:000095">
    <property type="entry name" value="LRR receptor-like serine/threonine-protein kinase GSO1"/>
    <property type="match status" value="2"/>
</dbReference>
<evidence type="ECO:0008006" key="16">
    <source>
        <dbReference type="Google" id="ProtNLM"/>
    </source>
</evidence>
<proteinExistence type="predicted"/>
<keyword evidence="11" id="KW-0675">Receptor</keyword>
<evidence type="ECO:0000256" key="4">
    <source>
        <dbReference type="ARBA" id="ARBA00022692"/>
    </source>
</evidence>
<dbReference type="GO" id="GO:0005524">
    <property type="term" value="F:ATP binding"/>
    <property type="evidence" value="ECO:0007669"/>
    <property type="project" value="UniProtKB-UniRule"/>
</dbReference>
<dbReference type="PANTHER" id="PTHR48053:SF47">
    <property type="entry name" value="RECEPTOR KINASE-LIKE PROTEIN XA21"/>
    <property type="match status" value="1"/>
</dbReference>
<evidence type="ECO:0000256" key="7">
    <source>
        <dbReference type="ARBA" id="ARBA00022741"/>
    </source>
</evidence>
<evidence type="ECO:0000256" key="1">
    <source>
        <dbReference type="ARBA" id="ARBA00004236"/>
    </source>
</evidence>
<keyword evidence="7 12" id="KW-0547">Nucleotide-binding</keyword>
<keyword evidence="4 13" id="KW-0812">Transmembrane</keyword>
<dbReference type="GO" id="GO:0005886">
    <property type="term" value="C:plasma membrane"/>
    <property type="evidence" value="ECO:0007669"/>
    <property type="project" value="UniProtKB-SubCell"/>
</dbReference>
<feature type="transmembrane region" description="Helical" evidence="13">
    <location>
        <begin position="445"/>
        <end position="470"/>
    </location>
</feature>
<dbReference type="PANTHER" id="PTHR48053">
    <property type="entry name" value="LEUCINE RICH REPEAT FAMILY PROTEIN, EXPRESSED"/>
    <property type="match status" value="1"/>
</dbReference>
<comment type="caution">
    <text evidence="14">The sequence shown here is derived from an EMBL/GenBank/DDBJ whole genome shotgun (WGS) entry which is preliminary data.</text>
</comment>
<dbReference type="InterPro" id="IPR011009">
    <property type="entry name" value="Kinase-like_dom_sf"/>
</dbReference>
<protein>
    <recommendedName>
        <fullName evidence="16">Protein kinase domain-containing protein</fullName>
    </recommendedName>
</protein>
<accession>A0A978VW74</accession>
<evidence type="ECO:0000256" key="6">
    <source>
        <dbReference type="ARBA" id="ARBA00022737"/>
    </source>
</evidence>
<name>A0A978VW74_ZIZJJ</name>
<reference evidence="14" key="1">
    <citation type="journal article" date="2021" name="Front. Plant Sci.">
        <title>Chromosome-Scale Genome Assembly for Chinese Sour Jujube and Insights Into Its Genome Evolution and Domestication Signature.</title>
        <authorList>
            <person name="Shen L.-Y."/>
            <person name="Luo H."/>
            <person name="Wang X.-L."/>
            <person name="Wang X.-M."/>
            <person name="Qiu X.-J."/>
            <person name="Liu H."/>
            <person name="Zhou S.-S."/>
            <person name="Jia K.-H."/>
            <person name="Nie S."/>
            <person name="Bao Y.-T."/>
            <person name="Zhang R.-G."/>
            <person name="Yun Q.-Z."/>
            <person name="Chai Y.-H."/>
            <person name="Lu J.-Y."/>
            <person name="Li Y."/>
            <person name="Zhao S.-W."/>
            <person name="Mao J.-F."/>
            <person name="Jia S.-G."/>
            <person name="Mao Y.-M."/>
        </authorList>
    </citation>
    <scope>NUCLEOTIDE SEQUENCE</scope>
    <source>
        <strain evidence="14">AT0</strain>
        <tissue evidence="14">Leaf</tissue>
    </source>
</reference>
<gene>
    <name evidence="14" type="ORF">FEM48_Zijuj02G0144200</name>
</gene>
<dbReference type="Pfam" id="PF13855">
    <property type="entry name" value="LRR_8"/>
    <property type="match status" value="1"/>
</dbReference>
<evidence type="ECO:0000256" key="2">
    <source>
        <dbReference type="ARBA" id="ARBA00004479"/>
    </source>
</evidence>
<comment type="subcellular location">
    <subcellularLocation>
        <location evidence="1">Cell membrane</location>
    </subcellularLocation>
    <subcellularLocation>
        <location evidence="2">Membrane</location>
        <topology evidence="2">Single-pass type I membrane protein</topology>
    </subcellularLocation>
</comment>
<evidence type="ECO:0000313" key="14">
    <source>
        <dbReference type="EMBL" id="KAH7543069.1"/>
    </source>
</evidence>
<evidence type="ECO:0000256" key="11">
    <source>
        <dbReference type="ARBA" id="ARBA00023170"/>
    </source>
</evidence>
<dbReference type="InterPro" id="IPR017441">
    <property type="entry name" value="Protein_kinase_ATP_BS"/>
</dbReference>
<dbReference type="SUPFAM" id="SSF46565">
    <property type="entry name" value="Chaperone J-domain"/>
    <property type="match status" value="1"/>
</dbReference>
<dbReference type="InterPro" id="IPR051716">
    <property type="entry name" value="Plant_RL_S/T_kinase"/>
</dbReference>
<dbReference type="SUPFAM" id="SSF56112">
    <property type="entry name" value="Protein kinase-like (PK-like)"/>
    <property type="match status" value="1"/>
</dbReference>
<dbReference type="SUPFAM" id="SSF52058">
    <property type="entry name" value="L domain-like"/>
    <property type="match status" value="2"/>
</dbReference>